<name>A0A1Y5HQ30_OLEAN</name>
<protein>
    <recommendedName>
        <fullName evidence="4">tRNA (Uracil-5-)-methyltransferase</fullName>
    </recommendedName>
</protein>
<organism evidence="2 3">
    <name type="scientific">Oleispira antarctica</name>
    <dbReference type="NCBI Taxonomy" id="188908"/>
    <lineage>
        <taxon>Bacteria</taxon>
        <taxon>Pseudomonadati</taxon>
        <taxon>Pseudomonadota</taxon>
        <taxon>Gammaproteobacteria</taxon>
        <taxon>Oceanospirillales</taxon>
        <taxon>Oceanospirillaceae</taxon>
        <taxon>Oleispira</taxon>
    </lineage>
</organism>
<evidence type="ECO:0000313" key="3">
    <source>
        <dbReference type="Proteomes" id="UP000227088"/>
    </source>
</evidence>
<sequence>MSDSAEVLDFAQAAERRKHEKREEKVGEIRDQFNRAFNPSSKPTPVKDFLRKKKAKKKR</sequence>
<evidence type="ECO:0000313" key="2">
    <source>
        <dbReference type="EMBL" id="OUS39369.1"/>
    </source>
</evidence>
<accession>A0A1Y5HQ30</accession>
<feature type="compositionally biased region" description="Basic and acidic residues" evidence="1">
    <location>
        <begin position="14"/>
        <end position="33"/>
    </location>
</feature>
<dbReference type="EMBL" id="MABE01000565">
    <property type="protein sequence ID" value="OUS39369.1"/>
    <property type="molecule type" value="Genomic_DNA"/>
</dbReference>
<feature type="region of interest" description="Disordered" evidence="1">
    <location>
        <begin position="1"/>
        <end position="59"/>
    </location>
</feature>
<feature type="compositionally biased region" description="Basic residues" evidence="1">
    <location>
        <begin position="50"/>
        <end position="59"/>
    </location>
</feature>
<dbReference type="AlphaFoldDB" id="A0A1Y5HQ30"/>
<reference evidence="3" key="1">
    <citation type="journal article" date="2017" name="Proc. Natl. Acad. Sci. U.S.A.">
        <title>Simulation of Deepwater Horizon oil plume reveals substrate specialization within a complex community of hydrocarbon degraders.</title>
        <authorList>
            <person name="Hu P."/>
            <person name="Dubinsky E.A."/>
            <person name="Probst A.J."/>
            <person name="Wang J."/>
            <person name="Sieber C.M.K."/>
            <person name="Tom L.M."/>
            <person name="Gardinali P."/>
            <person name="Banfield J.F."/>
            <person name="Atlas R.M."/>
            <person name="Andersen G.L."/>
        </authorList>
    </citation>
    <scope>NUCLEOTIDE SEQUENCE [LARGE SCALE GENOMIC DNA]</scope>
</reference>
<evidence type="ECO:0000256" key="1">
    <source>
        <dbReference type="SAM" id="MobiDB-lite"/>
    </source>
</evidence>
<comment type="caution">
    <text evidence="2">The sequence shown here is derived from an EMBL/GenBank/DDBJ whole genome shotgun (WGS) entry which is preliminary data.</text>
</comment>
<dbReference type="Proteomes" id="UP000227088">
    <property type="component" value="Unassembled WGS sequence"/>
</dbReference>
<proteinExistence type="predicted"/>
<evidence type="ECO:0008006" key="4">
    <source>
        <dbReference type="Google" id="ProtNLM"/>
    </source>
</evidence>
<gene>
    <name evidence="2" type="ORF">A9R00_09755</name>
</gene>